<proteinExistence type="predicted"/>
<dbReference type="AlphaFoldDB" id="A0A150HMY9"/>
<sequence>MDSHYLFIGLILFALFGLLLGLYIHRDKDK</sequence>
<dbReference type="EMBL" id="JRUE01000184">
    <property type="protein sequence ID" value="KXZ67576.1"/>
    <property type="molecule type" value="Genomic_DNA"/>
</dbReference>
<protein>
    <submittedName>
        <fullName evidence="2">Uncharacterized protein</fullName>
    </submittedName>
</protein>
<accession>A0A150HMY9</accession>
<organism evidence="2 3">
    <name type="scientific">Acinetobacter venetianus</name>
    <dbReference type="NCBI Taxonomy" id="52133"/>
    <lineage>
        <taxon>Bacteria</taxon>
        <taxon>Pseudomonadati</taxon>
        <taxon>Pseudomonadota</taxon>
        <taxon>Gammaproteobacteria</taxon>
        <taxon>Moraxellales</taxon>
        <taxon>Moraxellaceae</taxon>
        <taxon>Acinetobacter</taxon>
    </lineage>
</organism>
<reference evidence="2 3" key="1">
    <citation type="journal article" date="2016" name="Sci. Rep.">
        <title>Genomic and phenotypic characterization of the species Acinetobacter venetianus.</title>
        <authorList>
            <person name="Fondi M."/>
            <person name="Maida I."/>
            <person name="Perrin E."/>
            <person name="Orlandini V."/>
            <person name="La Torre L."/>
            <person name="Bosi E."/>
            <person name="Negroni A."/>
            <person name="Zanaroli G."/>
            <person name="Fava F."/>
            <person name="Decorosi F."/>
            <person name="Giovannetti L."/>
            <person name="Viti C."/>
            <person name="Vaneechoutte M."/>
            <person name="Dijkshoorn L."/>
            <person name="Fani R."/>
        </authorList>
    </citation>
    <scope>NUCLEOTIDE SEQUENCE [LARGE SCALE GENOMIC DNA]</scope>
    <source>
        <strain evidence="2 3">LUH5627</strain>
    </source>
</reference>
<keyword evidence="1" id="KW-1133">Transmembrane helix</keyword>
<dbReference type="PATRIC" id="fig|52133.18.peg.2180"/>
<name>A0A150HMY9_9GAMM</name>
<evidence type="ECO:0000256" key="1">
    <source>
        <dbReference type="SAM" id="Phobius"/>
    </source>
</evidence>
<comment type="caution">
    <text evidence="2">The sequence shown here is derived from an EMBL/GenBank/DDBJ whole genome shotgun (WGS) entry which is preliminary data.</text>
</comment>
<dbReference type="Proteomes" id="UP000075680">
    <property type="component" value="Unassembled WGS sequence"/>
</dbReference>
<evidence type="ECO:0000313" key="3">
    <source>
        <dbReference type="Proteomes" id="UP000075680"/>
    </source>
</evidence>
<evidence type="ECO:0000313" key="2">
    <source>
        <dbReference type="EMBL" id="KXZ67576.1"/>
    </source>
</evidence>
<gene>
    <name evidence="2" type="ORF">AVENLUH5627_02105</name>
</gene>
<feature type="transmembrane region" description="Helical" evidence="1">
    <location>
        <begin position="6"/>
        <end position="24"/>
    </location>
</feature>
<keyword evidence="1" id="KW-0812">Transmembrane</keyword>
<keyword evidence="1" id="KW-0472">Membrane</keyword>